<dbReference type="InterPro" id="IPR006578">
    <property type="entry name" value="MADF-dom"/>
</dbReference>
<protein>
    <recommendedName>
        <fullName evidence="1">MADF domain-containing protein</fullName>
    </recommendedName>
</protein>
<reference evidence="2" key="1">
    <citation type="submission" date="2018-11" db="EMBL/GenBank/DDBJ databases">
        <authorList>
            <consortium name="Pathogen Informatics"/>
        </authorList>
    </citation>
    <scope>NUCLEOTIDE SEQUENCE [LARGE SCALE GENOMIC DNA]</scope>
</reference>
<accession>A0A3P8CG43</accession>
<dbReference type="PROSITE" id="PS51029">
    <property type="entry name" value="MADF"/>
    <property type="match status" value="1"/>
</dbReference>
<feature type="domain" description="MADF" evidence="1">
    <location>
        <begin position="1"/>
        <end position="62"/>
    </location>
</feature>
<sequence length="133" mass="14984">MNATLDSCYEVEEVKKQWKNLRDSFQKRMKAAKEPKTGSAAGDPPTKWIFFEAMQFFSSLTMKILSRICDELGTMNHNQQAGDQFDAFGAFAASTLRSLAAYDEEGAKWAVLELTENLTKLVWFARICRGAAD</sequence>
<dbReference type="OrthoDB" id="5984255at2759"/>
<dbReference type="AlphaFoldDB" id="A0A3P8CG43"/>
<evidence type="ECO:0000313" key="2">
    <source>
        <dbReference type="EMBL" id="VDP19868.1"/>
    </source>
</evidence>
<proteinExistence type="predicted"/>
<gene>
    <name evidence="2" type="ORF">HPBE_LOCUS20424</name>
</gene>
<name>A0A3P8CG43_HELPZ</name>
<organism evidence="2">
    <name type="scientific">Heligmosomoides polygyrus</name>
    <name type="common">Parasitic roundworm</name>
    <dbReference type="NCBI Taxonomy" id="6339"/>
    <lineage>
        <taxon>Eukaryota</taxon>
        <taxon>Metazoa</taxon>
        <taxon>Ecdysozoa</taxon>
        <taxon>Nematoda</taxon>
        <taxon>Chromadorea</taxon>
        <taxon>Rhabditida</taxon>
        <taxon>Rhabditina</taxon>
        <taxon>Rhabditomorpha</taxon>
        <taxon>Strongyloidea</taxon>
        <taxon>Heligmosomidae</taxon>
        <taxon>Heligmosomoides</taxon>
    </lineage>
</organism>
<evidence type="ECO:0000259" key="1">
    <source>
        <dbReference type="PROSITE" id="PS51029"/>
    </source>
</evidence>
<dbReference type="Pfam" id="PF10545">
    <property type="entry name" value="MADF_DNA_bdg"/>
    <property type="match status" value="1"/>
</dbReference>
<dbReference type="EMBL" id="UZAH01032138">
    <property type="protein sequence ID" value="VDP19868.1"/>
    <property type="molecule type" value="Genomic_DNA"/>
</dbReference>